<dbReference type="AlphaFoldDB" id="A0A067M692"/>
<dbReference type="HOGENOM" id="CLU_055463_0_0_1"/>
<dbReference type="InterPro" id="IPR040976">
    <property type="entry name" value="Pkinase_fungal"/>
</dbReference>
<dbReference type="InterPro" id="IPR000719">
    <property type="entry name" value="Prot_kinase_dom"/>
</dbReference>
<dbReference type="InterPro" id="IPR011009">
    <property type="entry name" value="Kinase-like_dom_sf"/>
</dbReference>
<name>A0A067M692_BOTB1</name>
<dbReference type="EMBL" id="KL198069">
    <property type="protein sequence ID" value="KDQ10225.1"/>
    <property type="molecule type" value="Genomic_DNA"/>
</dbReference>
<keyword evidence="3" id="KW-1185">Reference proteome</keyword>
<protein>
    <recommendedName>
        <fullName evidence="1">Protein kinase domain-containing protein</fullName>
    </recommendedName>
</protein>
<dbReference type="Gene3D" id="1.10.510.10">
    <property type="entry name" value="Transferase(Phosphotransferase) domain 1"/>
    <property type="match status" value="1"/>
</dbReference>
<evidence type="ECO:0000313" key="2">
    <source>
        <dbReference type="EMBL" id="KDQ10225.1"/>
    </source>
</evidence>
<dbReference type="GO" id="GO:0004672">
    <property type="term" value="F:protein kinase activity"/>
    <property type="evidence" value="ECO:0007669"/>
    <property type="project" value="InterPro"/>
</dbReference>
<organism evidence="2 3">
    <name type="scientific">Botryobasidium botryosum (strain FD-172 SS1)</name>
    <dbReference type="NCBI Taxonomy" id="930990"/>
    <lineage>
        <taxon>Eukaryota</taxon>
        <taxon>Fungi</taxon>
        <taxon>Dikarya</taxon>
        <taxon>Basidiomycota</taxon>
        <taxon>Agaricomycotina</taxon>
        <taxon>Agaricomycetes</taxon>
        <taxon>Cantharellales</taxon>
        <taxon>Botryobasidiaceae</taxon>
        <taxon>Botryobasidium</taxon>
    </lineage>
</organism>
<dbReference type="Proteomes" id="UP000027195">
    <property type="component" value="Unassembled WGS sequence"/>
</dbReference>
<dbReference type="GO" id="GO:0005524">
    <property type="term" value="F:ATP binding"/>
    <property type="evidence" value="ECO:0007669"/>
    <property type="project" value="InterPro"/>
</dbReference>
<dbReference type="OrthoDB" id="5569250at2759"/>
<evidence type="ECO:0000259" key="1">
    <source>
        <dbReference type="PROSITE" id="PS50011"/>
    </source>
</evidence>
<reference evidence="3" key="1">
    <citation type="journal article" date="2014" name="Proc. Natl. Acad. Sci. U.S.A.">
        <title>Extensive sampling of basidiomycete genomes demonstrates inadequacy of the white-rot/brown-rot paradigm for wood decay fungi.</title>
        <authorList>
            <person name="Riley R."/>
            <person name="Salamov A.A."/>
            <person name="Brown D.W."/>
            <person name="Nagy L.G."/>
            <person name="Floudas D."/>
            <person name="Held B.W."/>
            <person name="Levasseur A."/>
            <person name="Lombard V."/>
            <person name="Morin E."/>
            <person name="Otillar R."/>
            <person name="Lindquist E.A."/>
            <person name="Sun H."/>
            <person name="LaButti K.M."/>
            <person name="Schmutz J."/>
            <person name="Jabbour D."/>
            <person name="Luo H."/>
            <person name="Baker S.E."/>
            <person name="Pisabarro A.G."/>
            <person name="Walton J.D."/>
            <person name="Blanchette R.A."/>
            <person name="Henrissat B."/>
            <person name="Martin F."/>
            <person name="Cullen D."/>
            <person name="Hibbett D.S."/>
            <person name="Grigoriev I.V."/>
        </authorList>
    </citation>
    <scope>NUCLEOTIDE SEQUENCE [LARGE SCALE GENOMIC DNA]</scope>
    <source>
        <strain evidence="3">FD-172 SS1</strain>
    </source>
</reference>
<evidence type="ECO:0000313" key="3">
    <source>
        <dbReference type="Proteomes" id="UP000027195"/>
    </source>
</evidence>
<gene>
    <name evidence="2" type="ORF">BOTBODRAFT_190567</name>
</gene>
<dbReference type="PROSITE" id="PS50011">
    <property type="entry name" value="PROTEIN_KINASE_DOM"/>
    <property type="match status" value="1"/>
</dbReference>
<dbReference type="InParanoid" id="A0A067M692"/>
<feature type="domain" description="Protein kinase" evidence="1">
    <location>
        <begin position="1"/>
        <end position="245"/>
    </location>
</feature>
<dbReference type="PANTHER" id="PTHR38248:SF2">
    <property type="entry name" value="FUNK1 11"/>
    <property type="match status" value="1"/>
</dbReference>
<sequence>MLLVDVLLPLNSLSGVQYLGAWAEIVQDLEKLHKHGFLHRDISSATLMYRKSDGRIQGVLTDFDLATSSHVNYLPHLLHRTGTTPFLAYELLSSFEYVPHLFRRDLESALYVLIWDAVDNVTPEASAANKCLRTWLDPTMSGSAKGSLCTCLREPTLPIGRGISLGELDPIKILLVRIASQIVLGYGQLFAWYAFSPEKLRTELEGEEKKDWEDLWGYFVPEVMVQKFQDLKQAFPQPHQCEPNG</sequence>
<dbReference type="SUPFAM" id="SSF56112">
    <property type="entry name" value="Protein kinase-like (PK-like)"/>
    <property type="match status" value="1"/>
</dbReference>
<accession>A0A067M692</accession>
<dbReference type="PANTHER" id="PTHR38248">
    <property type="entry name" value="FUNK1 6"/>
    <property type="match status" value="1"/>
</dbReference>
<proteinExistence type="predicted"/>
<dbReference type="Pfam" id="PF17667">
    <property type="entry name" value="Pkinase_fungal"/>
    <property type="match status" value="1"/>
</dbReference>